<proteinExistence type="predicted"/>
<evidence type="ECO:0000259" key="1">
    <source>
        <dbReference type="Pfam" id="PF24840"/>
    </source>
</evidence>
<evidence type="ECO:0000313" key="2">
    <source>
        <dbReference type="EMBL" id="CAL1702601.1"/>
    </source>
</evidence>
<dbReference type="SUPFAM" id="SSF54427">
    <property type="entry name" value="NTF2-like"/>
    <property type="match status" value="1"/>
</dbReference>
<protein>
    <recommendedName>
        <fullName evidence="1">SigF-like NTF2-like domain-containing protein</fullName>
    </recommendedName>
</protein>
<dbReference type="Proteomes" id="UP001497453">
    <property type="component" value="Chromosome 2"/>
</dbReference>
<name>A0ABP1D3X5_9APHY</name>
<accession>A0ABP1D3X5</accession>
<dbReference type="PANTHER" id="PTHR35393:SF1">
    <property type="entry name" value="SNOAL-LIKE DOMAIN-CONTAINING PROTEIN"/>
    <property type="match status" value="1"/>
</dbReference>
<dbReference type="Pfam" id="PF24840">
    <property type="entry name" value="NTF2_SigF"/>
    <property type="match status" value="1"/>
</dbReference>
<sequence>MQDPAREIVDIIINLTAALDPDTQKAAVETAYAPDAAFRHPFCLVPAGPHSRDAILGIYQAYRVLSPKIVIQVPSVTYDADKDELFVEVVQYFQLRCSPINPAPARLLVHLKLRRSDEDSNLHVIAEHDDFYHPDALAALLFPPLVPVVRGLLRVSAMATNMQSRLGAFLGVWKVQGDEAKKTS</sequence>
<dbReference type="PANTHER" id="PTHR35393">
    <property type="entry name" value="CHROMOSOME 1, WHOLE GENOME SHOTGUN SEQUENCE"/>
    <property type="match status" value="1"/>
</dbReference>
<dbReference type="InterPro" id="IPR057514">
    <property type="entry name" value="NTF2_SigF"/>
</dbReference>
<feature type="domain" description="SigF-like NTF2-like" evidence="1">
    <location>
        <begin position="1"/>
        <end position="171"/>
    </location>
</feature>
<organism evidence="2 3">
    <name type="scientific">Somion occarium</name>
    <dbReference type="NCBI Taxonomy" id="3059160"/>
    <lineage>
        <taxon>Eukaryota</taxon>
        <taxon>Fungi</taxon>
        <taxon>Dikarya</taxon>
        <taxon>Basidiomycota</taxon>
        <taxon>Agaricomycotina</taxon>
        <taxon>Agaricomycetes</taxon>
        <taxon>Polyporales</taxon>
        <taxon>Cerrenaceae</taxon>
        <taxon>Somion</taxon>
    </lineage>
</organism>
<dbReference type="InterPro" id="IPR032710">
    <property type="entry name" value="NTF2-like_dom_sf"/>
</dbReference>
<gene>
    <name evidence="2" type="ORF">GFSPODELE1_LOCUS4123</name>
</gene>
<evidence type="ECO:0000313" key="3">
    <source>
        <dbReference type="Proteomes" id="UP001497453"/>
    </source>
</evidence>
<dbReference type="EMBL" id="OZ037945">
    <property type="protein sequence ID" value="CAL1702601.1"/>
    <property type="molecule type" value="Genomic_DNA"/>
</dbReference>
<reference evidence="3" key="1">
    <citation type="submission" date="2024-04" db="EMBL/GenBank/DDBJ databases">
        <authorList>
            <person name="Shaw F."/>
            <person name="Minotto A."/>
        </authorList>
    </citation>
    <scope>NUCLEOTIDE SEQUENCE [LARGE SCALE GENOMIC DNA]</scope>
</reference>
<keyword evidence="3" id="KW-1185">Reference proteome</keyword>